<reference evidence="1" key="1">
    <citation type="journal article" date="2007" name="PLoS ONE">
        <title>The first genome sequence of an elite grapevine cultivar (Pinot noir Vitis vinifera L.): coping with a highly heterozygous genome.</title>
        <authorList>
            <person name="Velasco R."/>
            <person name="Zharkikh A."/>
            <person name="Troggio M."/>
            <person name="Cartwright D.A."/>
            <person name="Cestaro A."/>
            <person name="Pruss D."/>
            <person name="Pindo M."/>
            <person name="FitzGerald L.M."/>
            <person name="Vezzulli S."/>
            <person name="Reid J."/>
            <person name="Malacarne G."/>
            <person name="Iliev D."/>
            <person name="Coppola G."/>
            <person name="Wardell B."/>
            <person name="Micheletti D."/>
            <person name="Macalma T."/>
            <person name="Facci M."/>
            <person name="Mitchell J.T."/>
            <person name="Perazzolli M."/>
            <person name="Eldredge G."/>
            <person name="Gatto P."/>
            <person name="Oyzerski R."/>
            <person name="Moretto M."/>
            <person name="Gutin N."/>
            <person name="Stefanini M."/>
            <person name="Chen Y."/>
            <person name="Segala C."/>
            <person name="Davenport C."/>
            <person name="Dematte L."/>
            <person name="Mraz A."/>
            <person name="Battilana J."/>
            <person name="Stormo K."/>
            <person name="Costa F."/>
            <person name="Tao Q."/>
            <person name="Si-Ammour A."/>
            <person name="Harkins T."/>
            <person name="Lackey A."/>
            <person name="Perbost C."/>
            <person name="Taillon B."/>
            <person name="Stella A."/>
            <person name="Solovyev V."/>
            <person name="Fawcett J.A."/>
            <person name="Sterck L."/>
            <person name="Vandepoele K."/>
            <person name="Grando S.M."/>
            <person name="Toppo S."/>
            <person name="Moser C."/>
            <person name="Lanchbury J."/>
            <person name="Bogden R."/>
            <person name="Skolnick M."/>
            <person name="Sgaramella V."/>
            <person name="Bhatnagar S.K."/>
            <person name="Fontana P."/>
            <person name="Gutin A."/>
            <person name="Van de Peer Y."/>
            <person name="Salamini F."/>
            <person name="Viola R."/>
        </authorList>
    </citation>
    <scope>NUCLEOTIDE SEQUENCE</scope>
</reference>
<evidence type="ECO:0000313" key="1">
    <source>
        <dbReference type="EMBL" id="CAN66437.1"/>
    </source>
</evidence>
<gene>
    <name evidence="1" type="ORF">VITISV_028239</name>
</gene>
<evidence type="ECO:0008006" key="2">
    <source>
        <dbReference type="Google" id="ProtNLM"/>
    </source>
</evidence>
<name>A5C780_VITVI</name>
<dbReference type="AlphaFoldDB" id="A5C780"/>
<organism evidence="1">
    <name type="scientific">Vitis vinifera</name>
    <name type="common">Grape</name>
    <dbReference type="NCBI Taxonomy" id="29760"/>
    <lineage>
        <taxon>Eukaryota</taxon>
        <taxon>Viridiplantae</taxon>
        <taxon>Streptophyta</taxon>
        <taxon>Embryophyta</taxon>
        <taxon>Tracheophyta</taxon>
        <taxon>Spermatophyta</taxon>
        <taxon>Magnoliopsida</taxon>
        <taxon>eudicotyledons</taxon>
        <taxon>Gunneridae</taxon>
        <taxon>Pentapetalae</taxon>
        <taxon>rosids</taxon>
        <taxon>Vitales</taxon>
        <taxon>Vitaceae</taxon>
        <taxon>Viteae</taxon>
        <taxon>Vitis</taxon>
    </lineage>
</organism>
<accession>A5C780</accession>
<dbReference type="Gene3D" id="2.40.70.10">
    <property type="entry name" value="Acid Proteases"/>
    <property type="match status" value="1"/>
</dbReference>
<proteinExistence type="predicted"/>
<protein>
    <recommendedName>
        <fullName evidence="2">Retrotransposon gag domain-containing protein</fullName>
    </recommendedName>
</protein>
<sequence length="277" mass="32015">MATHEAPRVEVPKPHTFSGKRNAKELDNFLLHMELYFKAIILTNEAAKVHTMTLYLTDNANLWWCQRQFYLKDVAYLARKNMKRLKYTCSIHEYVKKFSTLMLEIPNMSEEELLFNFMNNLQSWAEQELKRRGIQDLATTMAIVESLWEDNGSMGYTLKEGSNKMSSGKDGKGKDKRKEFMTKTKCFLCDSPHWVRDNPKRKTLNAMIEEKKKEGEAHVGLLQLLNILKAKSVPKMPQSKGLIYVEAFVNEKATKALVDIGATHNFVSEDEAKRLEL</sequence>
<dbReference type="InterPro" id="IPR021109">
    <property type="entry name" value="Peptidase_aspartic_dom_sf"/>
</dbReference>
<dbReference type="EMBL" id="AM484746">
    <property type="protein sequence ID" value="CAN66437.1"/>
    <property type="molecule type" value="Genomic_DNA"/>
</dbReference>